<protein>
    <submittedName>
        <fullName evidence="1">Lysin B</fullName>
    </submittedName>
</protein>
<name>A0A482JBU5_9CAUD</name>
<dbReference type="SUPFAM" id="SSF53474">
    <property type="entry name" value="alpha/beta-Hydrolases"/>
    <property type="match status" value="1"/>
</dbReference>
<reference evidence="1 2" key="1">
    <citation type="submission" date="2019-02" db="EMBL/GenBank/DDBJ databases">
        <authorList>
            <person name="Kanzanas C."/>
            <person name="Smith M.A."/>
            <person name="Zack K.M."/>
            <person name="Garlena R.A."/>
            <person name="Russell D.A."/>
            <person name="Pope W.H."/>
            <person name="Jacobs-Sera D."/>
            <person name="Hatfull G.F."/>
        </authorList>
    </citation>
    <scope>NUCLEOTIDE SEQUENCE [LARGE SCALE GENOMIC DNA]</scope>
</reference>
<dbReference type="Gene3D" id="3.40.50.1820">
    <property type="entry name" value="alpha/beta hydrolase"/>
    <property type="match status" value="1"/>
</dbReference>
<accession>A0A482JBU5</accession>
<gene>
    <name evidence="1" type="primary">32</name>
    <name evidence="1" type="ORF">SEA_TYPHA_32</name>
</gene>
<dbReference type="EMBL" id="MK494099">
    <property type="protein sequence ID" value="QBP29689.1"/>
    <property type="molecule type" value="Genomic_DNA"/>
</dbReference>
<dbReference type="KEGG" id="vg:63743021"/>
<dbReference type="RefSeq" id="YP_010049701.1">
    <property type="nucleotide sequence ID" value="NC_054393.1"/>
</dbReference>
<sequence length="407" mass="43182">MAWSPPSKVGDIAPVVAAAKQKIQKFQYGRDNVPSTDTSEVYTEGLLTAMLEFQRRVHNEVLAGQRETPDVPTDGTIDWATQVQLGIIERQKPTIPTVGPRHPAIVFRGTGGIIGQDLVSLVCQHCADLVEEINPDWPATMGGIPVGTAGNISDPSMWRGVQIAVADAQRRFLDILAKRPAVKIVIGGYSAGAVAAAIFKQWIMDNFPDHYLCSFSFGDPTRPVGGAFFAAPVIPWGRGVASVHYGDPKDWRHCWLTAEGDMYGQVPQGVTGDIMDDAFDMVTRVELSNILETAQAIIPRIPEVAEKAGIGLPSVLGALAGGIPGLLGLGLPWALGAISGLVGTGNPDLLTGSAAAAKAAQIALTFAAQGTAPHIEYHMREVWPGQTYLGLAIQHVRDYASATPATA</sequence>
<keyword evidence="2" id="KW-1185">Reference proteome</keyword>
<organism evidence="1 2">
    <name type="scientific">Mycobacterium phage Typha</name>
    <dbReference type="NCBI Taxonomy" id="2517971"/>
    <lineage>
        <taxon>Viruses</taxon>
        <taxon>Duplodnaviria</taxon>
        <taxon>Heunggongvirae</taxon>
        <taxon>Uroviricota</taxon>
        <taxon>Caudoviricetes</taxon>
        <taxon>Typhavirus</taxon>
        <taxon>Typhavirus typha</taxon>
    </lineage>
</organism>
<dbReference type="Proteomes" id="UP000294565">
    <property type="component" value="Segment"/>
</dbReference>
<dbReference type="InterPro" id="IPR029058">
    <property type="entry name" value="AB_hydrolase_fold"/>
</dbReference>
<dbReference type="GeneID" id="63743021"/>
<evidence type="ECO:0000313" key="1">
    <source>
        <dbReference type="EMBL" id="QBP29689.1"/>
    </source>
</evidence>
<evidence type="ECO:0000313" key="2">
    <source>
        <dbReference type="Proteomes" id="UP000294565"/>
    </source>
</evidence>
<proteinExistence type="predicted"/>